<dbReference type="InterPro" id="IPR050109">
    <property type="entry name" value="HTH-type_TetR-like_transc_reg"/>
</dbReference>
<dbReference type="Proteomes" id="UP000272400">
    <property type="component" value="Unassembled WGS sequence"/>
</dbReference>
<dbReference type="AlphaFoldDB" id="A0A3N1D8A8"/>
<dbReference type="PANTHER" id="PTHR30055">
    <property type="entry name" value="HTH-TYPE TRANSCRIPTIONAL REGULATOR RUTR"/>
    <property type="match status" value="1"/>
</dbReference>
<proteinExistence type="predicted"/>
<dbReference type="Pfam" id="PF00440">
    <property type="entry name" value="TetR_N"/>
    <property type="match status" value="1"/>
</dbReference>
<dbReference type="InterPro" id="IPR009057">
    <property type="entry name" value="Homeodomain-like_sf"/>
</dbReference>
<evidence type="ECO:0000259" key="3">
    <source>
        <dbReference type="PROSITE" id="PS50977"/>
    </source>
</evidence>
<protein>
    <submittedName>
        <fullName evidence="4">TetR family transcriptional regulator</fullName>
    </submittedName>
</protein>
<dbReference type="PRINTS" id="PR00455">
    <property type="entry name" value="HTHTETR"/>
</dbReference>
<dbReference type="Gene3D" id="1.10.357.10">
    <property type="entry name" value="Tetracycline Repressor, domain 2"/>
    <property type="match status" value="1"/>
</dbReference>
<keyword evidence="1 2" id="KW-0238">DNA-binding</keyword>
<feature type="domain" description="HTH tetR-type" evidence="3">
    <location>
        <begin position="11"/>
        <end position="71"/>
    </location>
</feature>
<dbReference type="GO" id="GO:0000976">
    <property type="term" value="F:transcription cis-regulatory region binding"/>
    <property type="evidence" value="ECO:0007669"/>
    <property type="project" value="TreeGrafter"/>
</dbReference>
<keyword evidence="5" id="KW-1185">Reference proteome</keyword>
<dbReference type="SUPFAM" id="SSF46689">
    <property type="entry name" value="Homeodomain-like"/>
    <property type="match status" value="1"/>
</dbReference>
<dbReference type="OrthoDB" id="9812484at2"/>
<gene>
    <name evidence="4" type="ORF">EDD29_7472</name>
</gene>
<reference evidence="4 5" key="1">
    <citation type="submission" date="2018-11" db="EMBL/GenBank/DDBJ databases">
        <title>Sequencing the genomes of 1000 actinobacteria strains.</title>
        <authorList>
            <person name="Klenk H.-P."/>
        </authorList>
    </citation>
    <scope>NUCLEOTIDE SEQUENCE [LARGE SCALE GENOMIC DNA]</scope>
    <source>
        <strain evidence="4 5">DSM 44254</strain>
    </source>
</reference>
<name>A0A3N1D8A8_9ACTN</name>
<feature type="DNA-binding region" description="H-T-H motif" evidence="2">
    <location>
        <begin position="34"/>
        <end position="53"/>
    </location>
</feature>
<organism evidence="4 5">
    <name type="scientific">Actinocorallia herbida</name>
    <dbReference type="NCBI Taxonomy" id="58109"/>
    <lineage>
        <taxon>Bacteria</taxon>
        <taxon>Bacillati</taxon>
        <taxon>Actinomycetota</taxon>
        <taxon>Actinomycetes</taxon>
        <taxon>Streptosporangiales</taxon>
        <taxon>Thermomonosporaceae</taxon>
        <taxon>Actinocorallia</taxon>
    </lineage>
</organism>
<dbReference type="PROSITE" id="PS50977">
    <property type="entry name" value="HTH_TETR_2"/>
    <property type="match status" value="1"/>
</dbReference>
<dbReference type="GO" id="GO:0003700">
    <property type="term" value="F:DNA-binding transcription factor activity"/>
    <property type="evidence" value="ECO:0007669"/>
    <property type="project" value="TreeGrafter"/>
</dbReference>
<evidence type="ECO:0000313" key="4">
    <source>
        <dbReference type="EMBL" id="ROO89764.1"/>
    </source>
</evidence>
<dbReference type="InterPro" id="IPR001647">
    <property type="entry name" value="HTH_TetR"/>
</dbReference>
<dbReference type="EMBL" id="RJKE01000001">
    <property type="protein sequence ID" value="ROO89764.1"/>
    <property type="molecule type" value="Genomic_DNA"/>
</dbReference>
<evidence type="ECO:0000256" key="2">
    <source>
        <dbReference type="PROSITE-ProRule" id="PRU00335"/>
    </source>
</evidence>
<comment type="caution">
    <text evidence="4">The sequence shown here is derived from an EMBL/GenBank/DDBJ whole genome shotgun (WGS) entry which is preliminary data.</text>
</comment>
<evidence type="ECO:0000313" key="5">
    <source>
        <dbReference type="Proteomes" id="UP000272400"/>
    </source>
</evidence>
<accession>A0A3N1D8A8</accession>
<dbReference type="RefSeq" id="WP_123668805.1">
    <property type="nucleotide sequence ID" value="NZ_RJKE01000001.1"/>
</dbReference>
<sequence>MPTSTWFRLNPAKRERVLQAAQREFGEHGYSTGSLNTIAREADIAKGSLFQYFDDKLEFFTYVAEETAKRIRDEIVKGIAGSDFDQPFTHWLGDMCCLWADYFAAHPLERAVTAAMHLEIDNTVRVLVREPSNLHYRESITPLLAGWRDRGEIRPDLDDEAALALLMLVLPHLALAPYYDGLDPVLGLRGKTPEEQYPIIRSFVATLTPMFEAPRL</sequence>
<dbReference type="SUPFAM" id="SSF48498">
    <property type="entry name" value="Tetracyclin repressor-like, C-terminal domain"/>
    <property type="match status" value="1"/>
</dbReference>
<dbReference type="PANTHER" id="PTHR30055:SF226">
    <property type="entry name" value="HTH-TYPE TRANSCRIPTIONAL REGULATOR PKSA"/>
    <property type="match status" value="1"/>
</dbReference>
<evidence type="ECO:0000256" key="1">
    <source>
        <dbReference type="ARBA" id="ARBA00023125"/>
    </source>
</evidence>
<dbReference type="InterPro" id="IPR036271">
    <property type="entry name" value="Tet_transcr_reg_TetR-rel_C_sf"/>
</dbReference>